<dbReference type="OrthoDB" id="268452at2"/>
<proteinExistence type="predicted"/>
<organism evidence="2 3">
    <name type="scientific">Botrimarina colliarenosi</name>
    <dbReference type="NCBI Taxonomy" id="2528001"/>
    <lineage>
        <taxon>Bacteria</taxon>
        <taxon>Pseudomonadati</taxon>
        <taxon>Planctomycetota</taxon>
        <taxon>Planctomycetia</taxon>
        <taxon>Pirellulales</taxon>
        <taxon>Lacipirellulaceae</taxon>
        <taxon>Botrimarina</taxon>
    </lineage>
</organism>
<name>A0A5C6AH17_9BACT</name>
<dbReference type="Proteomes" id="UP000317421">
    <property type="component" value="Unassembled WGS sequence"/>
</dbReference>
<reference evidence="2 3" key="1">
    <citation type="submission" date="2019-02" db="EMBL/GenBank/DDBJ databases">
        <title>Deep-cultivation of Planctomycetes and their phenomic and genomic characterization uncovers novel biology.</title>
        <authorList>
            <person name="Wiegand S."/>
            <person name="Jogler M."/>
            <person name="Boedeker C."/>
            <person name="Pinto D."/>
            <person name="Vollmers J."/>
            <person name="Rivas-Marin E."/>
            <person name="Kohn T."/>
            <person name="Peeters S.H."/>
            <person name="Heuer A."/>
            <person name="Rast P."/>
            <person name="Oberbeckmann S."/>
            <person name="Bunk B."/>
            <person name="Jeske O."/>
            <person name="Meyerdierks A."/>
            <person name="Storesund J.E."/>
            <person name="Kallscheuer N."/>
            <person name="Luecker S."/>
            <person name="Lage O.M."/>
            <person name="Pohl T."/>
            <person name="Merkel B.J."/>
            <person name="Hornburger P."/>
            <person name="Mueller R.-W."/>
            <person name="Bruemmer F."/>
            <person name="Labrenz M."/>
            <person name="Spormann A.M."/>
            <person name="Op Den Camp H."/>
            <person name="Overmann J."/>
            <person name="Amann R."/>
            <person name="Jetten M.S.M."/>
            <person name="Mascher T."/>
            <person name="Medema M.H."/>
            <person name="Devos D.P."/>
            <person name="Kaster A.-K."/>
            <person name="Ovreas L."/>
            <person name="Rohde M."/>
            <person name="Galperin M.Y."/>
            <person name="Jogler C."/>
        </authorList>
    </citation>
    <scope>NUCLEOTIDE SEQUENCE [LARGE SCALE GENOMIC DNA]</scope>
    <source>
        <strain evidence="2 3">Pla108</strain>
    </source>
</reference>
<dbReference type="EMBL" id="SJPR01000001">
    <property type="protein sequence ID" value="TWT99332.1"/>
    <property type="molecule type" value="Genomic_DNA"/>
</dbReference>
<evidence type="ECO:0000256" key="1">
    <source>
        <dbReference type="SAM" id="MobiDB-lite"/>
    </source>
</evidence>
<evidence type="ECO:0008006" key="4">
    <source>
        <dbReference type="Google" id="ProtNLM"/>
    </source>
</evidence>
<feature type="compositionally biased region" description="Basic residues" evidence="1">
    <location>
        <begin position="1"/>
        <end position="17"/>
    </location>
</feature>
<feature type="compositionally biased region" description="Gly residues" evidence="1">
    <location>
        <begin position="23"/>
        <end position="40"/>
    </location>
</feature>
<dbReference type="AlphaFoldDB" id="A0A5C6AH17"/>
<gene>
    <name evidence="2" type="ORF">Pla108_02690</name>
</gene>
<comment type="caution">
    <text evidence="2">The sequence shown here is derived from an EMBL/GenBank/DDBJ whole genome shotgun (WGS) entry which is preliminary data.</text>
</comment>
<protein>
    <recommendedName>
        <fullName evidence="4">Tetratricopeptide repeat protein</fullName>
    </recommendedName>
</protein>
<evidence type="ECO:0000313" key="2">
    <source>
        <dbReference type="EMBL" id="TWT99332.1"/>
    </source>
</evidence>
<accession>A0A5C6AH17</accession>
<sequence length="211" mass="22050">MAKRRPHNPNHNRRPGQKNRPQGGRGGGPTGGGKGGGGSALGVRQLAGGSGWALVAPPCAAERAEDLEEVHAMIEAGELEIATDELRYLLSGCPELLAAHVLLGQLALDADETRPADIELARGHFGFAFALGEKALNAKNCPGPLPGADPANAPWHEAARGLAWCLEKQSQPIMADQIATMVRRFDPTDPAEVGAMLDDLRAGGLPIIELG</sequence>
<keyword evidence="3" id="KW-1185">Reference proteome</keyword>
<evidence type="ECO:0000313" key="3">
    <source>
        <dbReference type="Proteomes" id="UP000317421"/>
    </source>
</evidence>
<dbReference type="RefSeq" id="WP_146441848.1">
    <property type="nucleotide sequence ID" value="NZ_SJPR01000001.1"/>
</dbReference>
<feature type="region of interest" description="Disordered" evidence="1">
    <location>
        <begin position="1"/>
        <end position="41"/>
    </location>
</feature>